<evidence type="ECO:0000313" key="2">
    <source>
        <dbReference type="Proteomes" id="UP000006038"/>
    </source>
</evidence>
<proteinExistence type="predicted"/>
<reference evidence="1" key="1">
    <citation type="journal article" date="2013" name="Nat. Commun.">
        <title>Whole-genome sequencing of Oryza brachyantha reveals mechanisms underlying Oryza genome evolution.</title>
        <authorList>
            <person name="Chen J."/>
            <person name="Huang Q."/>
            <person name="Gao D."/>
            <person name="Wang J."/>
            <person name="Lang Y."/>
            <person name="Liu T."/>
            <person name="Li B."/>
            <person name="Bai Z."/>
            <person name="Luis Goicoechea J."/>
            <person name="Liang C."/>
            <person name="Chen C."/>
            <person name="Zhang W."/>
            <person name="Sun S."/>
            <person name="Liao Y."/>
            <person name="Zhang X."/>
            <person name="Yang L."/>
            <person name="Song C."/>
            <person name="Wang M."/>
            <person name="Shi J."/>
            <person name="Liu G."/>
            <person name="Liu J."/>
            <person name="Zhou H."/>
            <person name="Zhou W."/>
            <person name="Yu Q."/>
            <person name="An N."/>
            <person name="Chen Y."/>
            <person name="Cai Q."/>
            <person name="Wang B."/>
            <person name="Liu B."/>
            <person name="Min J."/>
            <person name="Huang Y."/>
            <person name="Wu H."/>
            <person name="Li Z."/>
            <person name="Zhang Y."/>
            <person name="Yin Y."/>
            <person name="Song W."/>
            <person name="Jiang J."/>
            <person name="Jackson S.A."/>
            <person name="Wing R.A."/>
            <person name="Wang J."/>
            <person name="Chen M."/>
        </authorList>
    </citation>
    <scope>NUCLEOTIDE SEQUENCE [LARGE SCALE GENOMIC DNA]</scope>
    <source>
        <strain evidence="1">cv. IRGC 101232</strain>
    </source>
</reference>
<evidence type="ECO:0000313" key="1">
    <source>
        <dbReference type="EnsemblPlants" id="OB03G15400.1"/>
    </source>
</evidence>
<dbReference type="EnsemblPlants" id="OB03G15400.1">
    <property type="protein sequence ID" value="OB03G15400.1"/>
    <property type="gene ID" value="OB03G15400"/>
</dbReference>
<dbReference type="Proteomes" id="UP000006038">
    <property type="component" value="Chromosome 3"/>
</dbReference>
<protein>
    <recommendedName>
        <fullName evidence="3">Glutaredoxin domain-containing protein</fullName>
    </recommendedName>
</protein>
<name>J3LKG4_ORYBR</name>
<sequence length="138" mass="14821">MGCTTSRQARHDLLHCPSPLALPRCRSFPTRLFVDGQLVGNADELKRLHEAGELAARLSGCESAAPGEAGACEACADVRFVLCEVCSGSCKVYVDDDVDEDDRQEDEESPLDGGGGFRRCTECNENGIVRCPVCCCCC</sequence>
<dbReference type="PANTHER" id="PTHR45669:SF6">
    <property type="entry name" value="GLUTAREDOXIN FAMILY PROTEIN"/>
    <property type="match status" value="1"/>
</dbReference>
<reference evidence="1" key="2">
    <citation type="submission" date="2013-04" db="UniProtKB">
        <authorList>
            <consortium name="EnsemblPlants"/>
        </authorList>
    </citation>
    <scope>IDENTIFICATION</scope>
</reference>
<keyword evidence="2" id="KW-1185">Reference proteome</keyword>
<dbReference type="AlphaFoldDB" id="J3LKG4"/>
<dbReference type="SUPFAM" id="SSF52833">
    <property type="entry name" value="Thioredoxin-like"/>
    <property type="match status" value="1"/>
</dbReference>
<dbReference type="PANTHER" id="PTHR45669">
    <property type="entry name" value="GLUTAREDOXIN DOMAIN-CONTAINING CYSTEINE-RICH PROTEIN CG12206-RELATED"/>
    <property type="match status" value="1"/>
</dbReference>
<dbReference type="Gramene" id="OB03G15400.1">
    <property type="protein sequence ID" value="OB03G15400.1"/>
    <property type="gene ID" value="OB03G15400"/>
</dbReference>
<dbReference type="STRING" id="4533.J3LKG4"/>
<dbReference type="HOGENOM" id="CLU_029893_4_1_1"/>
<dbReference type="eggNOG" id="KOG2824">
    <property type="taxonomic scope" value="Eukaryota"/>
</dbReference>
<dbReference type="Pfam" id="PF23733">
    <property type="entry name" value="GRXCR1-2_C"/>
    <property type="match status" value="1"/>
</dbReference>
<organism evidence="1">
    <name type="scientific">Oryza brachyantha</name>
    <name type="common">malo sina</name>
    <dbReference type="NCBI Taxonomy" id="4533"/>
    <lineage>
        <taxon>Eukaryota</taxon>
        <taxon>Viridiplantae</taxon>
        <taxon>Streptophyta</taxon>
        <taxon>Embryophyta</taxon>
        <taxon>Tracheophyta</taxon>
        <taxon>Spermatophyta</taxon>
        <taxon>Magnoliopsida</taxon>
        <taxon>Liliopsida</taxon>
        <taxon>Poales</taxon>
        <taxon>Poaceae</taxon>
        <taxon>BOP clade</taxon>
        <taxon>Oryzoideae</taxon>
        <taxon>Oryzeae</taxon>
        <taxon>Oryzinae</taxon>
        <taxon>Oryza</taxon>
    </lineage>
</organism>
<dbReference type="OMA" id="WRRCSEC"/>
<evidence type="ECO:0008006" key="3">
    <source>
        <dbReference type="Google" id="ProtNLM"/>
    </source>
</evidence>
<dbReference type="InterPro" id="IPR036249">
    <property type="entry name" value="Thioredoxin-like_sf"/>
</dbReference>
<dbReference type="Gene3D" id="3.40.30.10">
    <property type="entry name" value="Glutaredoxin"/>
    <property type="match status" value="1"/>
</dbReference>
<accession>J3LKG4</accession>